<name>A0ABW6WEU4_9ACTN</name>
<accession>A0ABW6WEU4</accession>
<organism evidence="1 2">
    <name type="scientific">Paractinoplanes globisporus</name>
    <dbReference type="NCBI Taxonomy" id="113565"/>
    <lineage>
        <taxon>Bacteria</taxon>
        <taxon>Bacillati</taxon>
        <taxon>Actinomycetota</taxon>
        <taxon>Actinomycetes</taxon>
        <taxon>Micromonosporales</taxon>
        <taxon>Micromonosporaceae</taxon>
        <taxon>Paractinoplanes</taxon>
    </lineage>
</organism>
<reference evidence="1 2" key="1">
    <citation type="submission" date="2024-10" db="EMBL/GenBank/DDBJ databases">
        <title>The Natural Products Discovery Center: Release of the First 8490 Sequenced Strains for Exploring Actinobacteria Biosynthetic Diversity.</title>
        <authorList>
            <person name="Kalkreuter E."/>
            <person name="Kautsar S.A."/>
            <person name="Yang D."/>
            <person name="Bader C.D."/>
            <person name="Teijaro C.N."/>
            <person name="Fluegel L."/>
            <person name="Davis C.M."/>
            <person name="Simpson J.R."/>
            <person name="Lauterbach L."/>
            <person name="Steele A.D."/>
            <person name="Gui C."/>
            <person name="Meng S."/>
            <person name="Li G."/>
            <person name="Viehrig K."/>
            <person name="Ye F."/>
            <person name="Su P."/>
            <person name="Kiefer A.F."/>
            <person name="Nichols A."/>
            <person name="Cepeda A.J."/>
            <person name="Yan W."/>
            <person name="Fan B."/>
            <person name="Jiang Y."/>
            <person name="Adhikari A."/>
            <person name="Zheng C.-J."/>
            <person name="Schuster L."/>
            <person name="Cowan T.M."/>
            <person name="Smanski M.J."/>
            <person name="Chevrette M.G."/>
            <person name="De Carvalho L.P.S."/>
            <person name="Shen B."/>
        </authorList>
    </citation>
    <scope>NUCLEOTIDE SEQUENCE [LARGE SCALE GENOMIC DNA]</scope>
    <source>
        <strain evidence="1 2">NPDC000087</strain>
    </source>
</reference>
<dbReference type="EMBL" id="JBIAZU010000002">
    <property type="protein sequence ID" value="MFF5290537.1"/>
    <property type="molecule type" value="Genomic_DNA"/>
</dbReference>
<sequence>MGVSVARSFETEVAKAFRFLVSEYGLSGPVTGPGRVEYFALGVTYEVVLDPVARAVTTHVGKELGAVRFDADLPALVVGAALGMPEHVRRGAHSLTELRATVLSQAAYVRRLQPYLTPLNVLPLMRAAYAQETPLTVEAS</sequence>
<evidence type="ECO:0000313" key="2">
    <source>
        <dbReference type="Proteomes" id="UP001602245"/>
    </source>
</evidence>
<keyword evidence="2" id="KW-1185">Reference proteome</keyword>
<gene>
    <name evidence="1" type="ORF">ACFY35_13920</name>
</gene>
<dbReference type="RefSeq" id="WP_020510471.1">
    <property type="nucleotide sequence ID" value="NZ_JBIAZU010000002.1"/>
</dbReference>
<comment type="caution">
    <text evidence="1">The sequence shown here is derived from an EMBL/GenBank/DDBJ whole genome shotgun (WGS) entry which is preliminary data.</text>
</comment>
<dbReference type="Proteomes" id="UP001602245">
    <property type="component" value="Unassembled WGS sequence"/>
</dbReference>
<protein>
    <submittedName>
        <fullName evidence="1">Uncharacterized protein</fullName>
    </submittedName>
</protein>
<proteinExistence type="predicted"/>
<evidence type="ECO:0000313" key="1">
    <source>
        <dbReference type="EMBL" id="MFF5290537.1"/>
    </source>
</evidence>